<comment type="caution">
    <text evidence="8">The sequence shown here is derived from an EMBL/GenBank/DDBJ whole genome shotgun (WGS) entry which is preliminary data.</text>
</comment>
<name>A0A7W7ZRX4_9BACT</name>
<dbReference type="EC" id="4.2.2.29" evidence="7"/>
<dbReference type="EMBL" id="JACHIO010000014">
    <property type="protein sequence ID" value="MBB5065040.1"/>
    <property type="molecule type" value="Genomic_DNA"/>
</dbReference>
<dbReference type="GO" id="GO:0071555">
    <property type="term" value="P:cell wall organization"/>
    <property type="evidence" value="ECO:0007669"/>
    <property type="project" value="UniProtKB-KW"/>
</dbReference>
<gene>
    <name evidence="7" type="primary">mltG</name>
    <name evidence="8" type="ORF">HDF15_003403</name>
</gene>
<keyword evidence="6 7" id="KW-0961">Cell wall biogenesis/degradation</keyword>
<keyword evidence="2 7" id="KW-0812">Transmembrane</keyword>
<dbReference type="GO" id="GO:0005886">
    <property type="term" value="C:plasma membrane"/>
    <property type="evidence" value="ECO:0007669"/>
    <property type="project" value="UniProtKB-UniRule"/>
</dbReference>
<evidence type="ECO:0000313" key="9">
    <source>
        <dbReference type="Proteomes" id="UP000584867"/>
    </source>
</evidence>
<evidence type="ECO:0000256" key="5">
    <source>
        <dbReference type="ARBA" id="ARBA00023239"/>
    </source>
</evidence>
<keyword evidence="3 7" id="KW-1133">Transmembrane helix</keyword>
<evidence type="ECO:0000256" key="1">
    <source>
        <dbReference type="ARBA" id="ARBA00022475"/>
    </source>
</evidence>
<dbReference type="Proteomes" id="UP000584867">
    <property type="component" value="Unassembled WGS sequence"/>
</dbReference>
<evidence type="ECO:0000256" key="4">
    <source>
        <dbReference type="ARBA" id="ARBA00023136"/>
    </source>
</evidence>
<comment type="function">
    <text evidence="7">Functions as a peptidoglycan terminase that cleaves nascent peptidoglycan strands endolytically to terminate their elongation.</text>
</comment>
<evidence type="ECO:0000256" key="7">
    <source>
        <dbReference type="HAMAP-Rule" id="MF_02065"/>
    </source>
</evidence>
<comment type="similarity">
    <text evidence="7">Belongs to the transglycosylase MltG family.</text>
</comment>
<accession>A0A7W7ZRX4</accession>
<protein>
    <recommendedName>
        <fullName evidence="7">Endolytic murein transglycosylase</fullName>
        <ecNumber evidence="7">4.2.2.29</ecNumber>
    </recommendedName>
    <alternativeName>
        <fullName evidence="7">Peptidoglycan lytic transglycosylase</fullName>
    </alternativeName>
    <alternativeName>
        <fullName evidence="7">Peptidoglycan polymerization terminase</fullName>
    </alternativeName>
</protein>
<keyword evidence="4 7" id="KW-0472">Membrane</keyword>
<dbReference type="InterPro" id="IPR003770">
    <property type="entry name" value="MLTG-like"/>
</dbReference>
<dbReference type="Gene3D" id="3.30.1490.480">
    <property type="entry name" value="Endolytic murein transglycosylase"/>
    <property type="match status" value="1"/>
</dbReference>
<proteinExistence type="inferred from homology"/>
<dbReference type="CDD" id="cd08010">
    <property type="entry name" value="MltG_like"/>
    <property type="match status" value="1"/>
</dbReference>
<feature type="site" description="Important for catalytic activity" evidence="7">
    <location>
        <position position="204"/>
    </location>
</feature>
<evidence type="ECO:0000256" key="6">
    <source>
        <dbReference type="ARBA" id="ARBA00023316"/>
    </source>
</evidence>
<dbReference type="NCBIfam" id="TIGR00247">
    <property type="entry name" value="endolytic transglycosylase MltG"/>
    <property type="match status" value="1"/>
</dbReference>
<evidence type="ECO:0000313" key="8">
    <source>
        <dbReference type="EMBL" id="MBB5065040.1"/>
    </source>
</evidence>
<reference evidence="8 9" key="1">
    <citation type="submission" date="2020-08" db="EMBL/GenBank/DDBJ databases">
        <title>Genomic Encyclopedia of Type Strains, Phase IV (KMG-V): Genome sequencing to study the core and pangenomes of soil and plant-associated prokaryotes.</title>
        <authorList>
            <person name="Whitman W."/>
        </authorList>
    </citation>
    <scope>NUCLEOTIDE SEQUENCE [LARGE SCALE GENOMIC DNA]</scope>
    <source>
        <strain evidence="8 9">X5P3</strain>
    </source>
</reference>
<dbReference type="AlphaFoldDB" id="A0A7W7ZRX4"/>
<dbReference type="RefSeq" id="WP_184257422.1">
    <property type="nucleotide sequence ID" value="NZ_JACHIO010000014.1"/>
</dbReference>
<evidence type="ECO:0000256" key="3">
    <source>
        <dbReference type="ARBA" id="ARBA00022989"/>
    </source>
</evidence>
<dbReference type="GO" id="GO:0008932">
    <property type="term" value="F:lytic endotransglycosylase activity"/>
    <property type="evidence" value="ECO:0007669"/>
    <property type="project" value="UniProtKB-UniRule"/>
</dbReference>
<dbReference type="GO" id="GO:0009252">
    <property type="term" value="P:peptidoglycan biosynthetic process"/>
    <property type="evidence" value="ECO:0007669"/>
    <property type="project" value="UniProtKB-UniRule"/>
</dbReference>
<comment type="catalytic activity">
    <reaction evidence="7">
        <text>a peptidoglycan chain = a peptidoglycan chain with N-acetyl-1,6-anhydromuramyl-[peptide] at the reducing end + a peptidoglycan chain with N-acetylglucosamine at the non-reducing end.</text>
        <dbReference type="EC" id="4.2.2.29"/>
    </reaction>
</comment>
<dbReference type="Gene3D" id="3.30.160.60">
    <property type="entry name" value="Classic Zinc Finger"/>
    <property type="match status" value="1"/>
</dbReference>
<dbReference type="PANTHER" id="PTHR30518:SF2">
    <property type="entry name" value="ENDOLYTIC MUREIN TRANSGLYCOSYLASE"/>
    <property type="match status" value="1"/>
</dbReference>
<sequence>MRLLKFLLVLIVLAAAAVGFYVFLPYGPSSETFVEITPGIGTAGAAAQLQQAGIIRSKLAFELFKTLKNGSLKAGEYRFDHPASLPEIYARLHRGDVYTLTLVIPEGYNLFDIAQAIAAAGLGSRDGFLSAAQQHTELISRWSPKATSLEGYLFPDTYKFSRHATPLQMLTVMTRRFGQQAARLGLADGDTSRAVTMASLVEKEVHIDAERPVVAGVFENRLAAGMPLQTDPAVIYASLLHGTWTGVIHQSELHSDSAYNTYTHTGLPPGPICNPGMAALKAALHPAQTDFLYFVADANGATRFARTLAEHDTNVAAYRAGR</sequence>
<dbReference type="Pfam" id="PF02618">
    <property type="entry name" value="YceG"/>
    <property type="match status" value="1"/>
</dbReference>
<keyword evidence="1 7" id="KW-1003">Cell membrane</keyword>
<evidence type="ECO:0000256" key="2">
    <source>
        <dbReference type="ARBA" id="ARBA00022692"/>
    </source>
</evidence>
<dbReference type="PANTHER" id="PTHR30518">
    <property type="entry name" value="ENDOLYTIC MUREIN TRANSGLYCOSYLASE"/>
    <property type="match status" value="1"/>
</dbReference>
<dbReference type="HAMAP" id="MF_02065">
    <property type="entry name" value="MltG"/>
    <property type="match status" value="1"/>
</dbReference>
<keyword evidence="5 7" id="KW-0456">Lyase</keyword>
<organism evidence="8 9">
    <name type="scientific">Granulicella mallensis</name>
    <dbReference type="NCBI Taxonomy" id="940614"/>
    <lineage>
        <taxon>Bacteria</taxon>
        <taxon>Pseudomonadati</taxon>
        <taxon>Acidobacteriota</taxon>
        <taxon>Terriglobia</taxon>
        <taxon>Terriglobales</taxon>
        <taxon>Acidobacteriaceae</taxon>
        <taxon>Granulicella</taxon>
    </lineage>
</organism>